<dbReference type="InParanoid" id="A0A369J886"/>
<evidence type="ECO:0000313" key="1">
    <source>
        <dbReference type="EMBL" id="RDB17380.1"/>
    </source>
</evidence>
<name>A0A369J886_HYPMA</name>
<dbReference type="EMBL" id="LUEZ02000113">
    <property type="protein sequence ID" value="RDB17380.1"/>
    <property type="molecule type" value="Genomic_DNA"/>
</dbReference>
<dbReference type="AlphaFoldDB" id="A0A369J886"/>
<organism evidence="1 2">
    <name type="scientific">Hypsizygus marmoreus</name>
    <name type="common">White beech mushroom</name>
    <name type="synonym">Agaricus marmoreus</name>
    <dbReference type="NCBI Taxonomy" id="39966"/>
    <lineage>
        <taxon>Eukaryota</taxon>
        <taxon>Fungi</taxon>
        <taxon>Dikarya</taxon>
        <taxon>Basidiomycota</taxon>
        <taxon>Agaricomycotina</taxon>
        <taxon>Agaricomycetes</taxon>
        <taxon>Agaricomycetidae</taxon>
        <taxon>Agaricales</taxon>
        <taxon>Tricholomatineae</taxon>
        <taxon>Lyophyllaceae</taxon>
        <taxon>Hypsizygus</taxon>
    </lineage>
</organism>
<sequence length="121" mass="13460">MKSPASGLAQDDPVRASPEWPHALKSIMVSLVSNLTRLSKRQAFAISQLETSCIWSVTKYYVAFSPFRRPAKRRGLPDLLPVEIACPFFLMLSGPSEAYQVGRISFHMAESNAGLWSSRES</sequence>
<protein>
    <submittedName>
        <fullName evidence="1">Uncharacterized protein</fullName>
    </submittedName>
</protein>
<keyword evidence="2" id="KW-1185">Reference proteome</keyword>
<comment type="caution">
    <text evidence="1">The sequence shown here is derived from an EMBL/GenBank/DDBJ whole genome shotgun (WGS) entry which is preliminary data.</text>
</comment>
<dbReference type="Proteomes" id="UP000076154">
    <property type="component" value="Unassembled WGS sequence"/>
</dbReference>
<gene>
    <name evidence="1" type="ORF">Hypma_001854</name>
</gene>
<evidence type="ECO:0000313" key="2">
    <source>
        <dbReference type="Proteomes" id="UP000076154"/>
    </source>
</evidence>
<reference evidence="1" key="1">
    <citation type="submission" date="2018-04" db="EMBL/GenBank/DDBJ databases">
        <title>Whole genome sequencing of Hypsizygus marmoreus.</title>
        <authorList>
            <person name="Choi I.-G."/>
            <person name="Min B."/>
            <person name="Kim J.-G."/>
            <person name="Kim S."/>
            <person name="Oh Y.-L."/>
            <person name="Kong W.-S."/>
            <person name="Park H."/>
            <person name="Jeong J."/>
            <person name="Song E.-S."/>
        </authorList>
    </citation>
    <scope>NUCLEOTIDE SEQUENCE [LARGE SCALE GENOMIC DNA]</scope>
    <source>
        <strain evidence="1">51987-8</strain>
    </source>
</reference>
<accession>A0A369J886</accession>
<proteinExistence type="predicted"/>